<dbReference type="EMBL" id="SDGY01000001">
    <property type="protein sequence ID" value="TYC46563.1"/>
    <property type="molecule type" value="Genomic_DNA"/>
</dbReference>
<dbReference type="AlphaFoldDB" id="A0A6P2CMB2"/>
<evidence type="ECO:0000259" key="3">
    <source>
        <dbReference type="PROSITE" id="PS51186"/>
    </source>
</evidence>
<keyword evidence="5" id="KW-1185">Reference proteome</keyword>
<dbReference type="CDD" id="cd04301">
    <property type="entry name" value="NAT_SF"/>
    <property type="match status" value="1"/>
</dbReference>
<dbReference type="SUPFAM" id="SSF55729">
    <property type="entry name" value="Acyl-CoA N-acyltransferases (Nat)"/>
    <property type="match status" value="1"/>
</dbReference>
<dbReference type="InterPro" id="IPR016181">
    <property type="entry name" value="Acyl_CoA_acyltransferase"/>
</dbReference>
<dbReference type="InterPro" id="IPR050680">
    <property type="entry name" value="YpeA/RimI_acetyltransf"/>
</dbReference>
<dbReference type="PANTHER" id="PTHR43420:SF12">
    <property type="entry name" value="N-ACETYLTRANSFERASE DOMAIN-CONTAINING PROTEIN"/>
    <property type="match status" value="1"/>
</dbReference>
<feature type="domain" description="N-acetyltransferase" evidence="3">
    <location>
        <begin position="11"/>
        <end position="162"/>
    </location>
</feature>
<dbReference type="RefSeq" id="WP_148603618.1">
    <property type="nucleotide sequence ID" value="NZ_BSUV01000001.1"/>
</dbReference>
<keyword evidence="2" id="KW-0012">Acyltransferase</keyword>
<evidence type="ECO:0000313" key="5">
    <source>
        <dbReference type="Proteomes" id="UP000442244"/>
    </source>
</evidence>
<dbReference type="PROSITE" id="PS51186">
    <property type="entry name" value="GNAT"/>
    <property type="match status" value="1"/>
</dbReference>
<protein>
    <submittedName>
        <fullName evidence="4">GNAT family N-acetyltransferase</fullName>
    </submittedName>
</protein>
<dbReference type="Proteomes" id="UP000442244">
    <property type="component" value="Unassembled WGS sequence"/>
</dbReference>
<proteinExistence type="predicted"/>
<keyword evidence="1 4" id="KW-0808">Transferase</keyword>
<dbReference type="GO" id="GO:0016747">
    <property type="term" value="F:acyltransferase activity, transferring groups other than amino-acyl groups"/>
    <property type="evidence" value="ECO:0007669"/>
    <property type="project" value="InterPro"/>
</dbReference>
<dbReference type="OrthoDB" id="948250at2"/>
<gene>
    <name evidence="4" type="ORF">ESZ47_00045</name>
</gene>
<sequence length="162" mass="18213">MMFDMNQPITFSLEEASLSKAVEWQQLIQQLMRETDTFLIASMRDEKVDVESTDYPAITLLLIAEQGGASSPVGIGSIEHEEIGIAVLKQYQGAGLGQELMNSLLEWAQINNLPSVWLDVQTDNVPAVHIYQKYGFRNVGSQQRYILPNGRVTQVQKMILEL</sequence>
<comment type="caution">
    <text evidence="4">The sequence shown here is derived from an EMBL/GenBank/DDBJ whole genome shotgun (WGS) entry which is preliminary data.</text>
</comment>
<dbReference type="InterPro" id="IPR000182">
    <property type="entry name" value="GNAT_dom"/>
</dbReference>
<evidence type="ECO:0000313" key="4">
    <source>
        <dbReference type="EMBL" id="TYC46563.1"/>
    </source>
</evidence>
<evidence type="ECO:0000256" key="1">
    <source>
        <dbReference type="ARBA" id="ARBA00022679"/>
    </source>
</evidence>
<dbReference type="Pfam" id="PF00583">
    <property type="entry name" value="Acetyltransf_1"/>
    <property type="match status" value="1"/>
</dbReference>
<organism evidence="4 5">
    <name type="scientific">Leuconostoc litchii</name>
    <dbReference type="NCBI Taxonomy" id="1981069"/>
    <lineage>
        <taxon>Bacteria</taxon>
        <taxon>Bacillati</taxon>
        <taxon>Bacillota</taxon>
        <taxon>Bacilli</taxon>
        <taxon>Lactobacillales</taxon>
        <taxon>Lactobacillaceae</taxon>
        <taxon>Leuconostoc</taxon>
    </lineage>
</organism>
<dbReference type="PANTHER" id="PTHR43420">
    <property type="entry name" value="ACETYLTRANSFERASE"/>
    <property type="match status" value="1"/>
</dbReference>
<dbReference type="Gene3D" id="3.40.630.30">
    <property type="match status" value="1"/>
</dbReference>
<evidence type="ECO:0000256" key="2">
    <source>
        <dbReference type="ARBA" id="ARBA00023315"/>
    </source>
</evidence>
<reference evidence="4 5" key="1">
    <citation type="submission" date="2019-01" db="EMBL/GenBank/DDBJ databases">
        <title>Leuconostoc litchii sp. nov., a novel lactic acid bacterium isolated from lychee.</title>
        <authorList>
            <person name="Wang L.-T."/>
        </authorList>
    </citation>
    <scope>NUCLEOTIDE SEQUENCE [LARGE SCALE GENOMIC DNA]</scope>
    <source>
        <strain evidence="4 5">MB7</strain>
    </source>
</reference>
<accession>A0A6P2CMB2</accession>
<name>A0A6P2CMB2_9LACO</name>